<reference evidence="2" key="1">
    <citation type="journal article" date="2014" name="Int. J. Syst. Evol. Microbiol.">
        <title>Complete genome sequence of Corynebacterium casei LMG S-19264T (=DSM 44701T), isolated from a smear-ripened cheese.</title>
        <authorList>
            <consortium name="US DOE Joint Genome Institute (JGI-PGF)"/>
            <person name="Walter F."/>
            <person name="Albersmeier A."/>
            <person name="Kalinowski J."/>
            <person name="Ruckert C."/>
        </authorList>
    </citation>
    <scope>NUCLEOTIDE SEQUENCE</scope>
    <source>
        <strain evidence="2">CGMCC 1.6333</strain>
    </source>
</reference>
<accession>A0A917TVX6</accession>
<reference evidence="2" key="2">
    <citation type="submission" date="2020-09" db="EMBL/GenBank/DDBJ databases">
        <authorList>
            <person name="Sun Q."/>
            <person name="Zhou Y."/>
        </authorList>
    </citation>
    <scope>NUCLEOTIDE SEQUENCE</scope>
    <source>
        <strain evidence="2">CGMCC 1.6333</strain>
    </source>
</reference>
<dbReference type="Proteomes" id="UP000618460">
    <property type="component" value="Unassembled WGS sequence"/>
</dbReference>
<comment type="caution">
    <text evidence="2">The sequence shown here is derived from an EMBL/GenBank/DDBJ whole genome shotgun (WGS) entry which is preliminary data.</text>
</comment>
<protein>
    <recommendedName>
        <fullName evidence="1">GmrSD restriction endonucleases N-terminal domain-containing protein</fullName>
    </recommendedName>
</protein>
<keyword evidence="3" id="KW-1185">Reference proteome</keyword>
<dbReference type="EMBL" id="BMLG01000023">
    <property type="protein sequence ID" value="GGM40454.1"/>
    <property type="molecule type" value="Genomic_DNA"/>
</dbReference>
<dbReference type="InterPro" id="IPR004919">
    <property type="entry name" value="GmrSD_N"/>
</dbReference>
<feature type="domain" description="GmrSD restriction endonucleases N-terminal" evidence="1">
    <location>
        <begin position="12"/>
        <end position="63"/>
    </location>
</feature>
<evidence type="ECO:0000313" key="3">
    <source>
        <dbReference type="Proteomes" id="UP000618460"/>
    </source>
</evidence>
<proteinExistence type="predicted"/>
<name>A0A917TVX6_9BACI</name>
<organism evidence="2 3">
    <name type="scientific">Paraliobacillus quinghaiensis</name>
    <dbReference type="NCBI Taxonomy" id="470815"/>
    <lineage>
        <taxon>Bacteria</taxon>
        <taxon>Bacillati</taxon>
        <taxon>Bacillota</taxon>
        <taxon>Bacilli</taxon>
        <taxon>Bacillales</taxon>
        <taxon>Bacillaceae</taxon>
        <taxon>Paraliobacillus</taxon>
    </lineage>
</organism>
<dbReference type="AlphaFoldDB" id="A0A917TVX6"/>
<evidence type="ECO:0000313" key="2">
    <source>
        <dbReference type="EMBL" id="GGM40454.1"/>
    </source>
</evidence>
<evidence type="ECO:0000259" key="1">
    <source>
        <dbReference type="Pfam" id="PF03235"/>
    </source>
</evidence>
<sequence>MYQPDPQSITFSTLIHDIDKGIIKIPQFQRDFVWSKEQSAKLLDSIIKGYPIGTFIVWETDERLRSIRNIG</sequence>
<dbReference type="RefSeq" id="WP_205417574.1">
    <property type="nucleotide sequence ID" value="NZ_BMLG01000023.1"/>
</dbReference>
<dbReference type="PANTHER" id="PTHR37292:SF2">
    <property type="entry name" value="DUF262 DOMAIN-CONTAINING PROTEIN"/>
    <property type="match status" value="1"/>
</dbReference>
<dbReference type="Pfam" id="PF03235">
    <property type="entry name" value="GmrSD_N"/>
    <property type="match status" value="1"/>
</dbReference>
<gene>
    <name evidence="2" type="ORF">GCM10011351_28280</name>
</gene>
<dbReference type="PANTHER" id="PTHR37292">
    <property type="entry name" value="VNG6097C"/>
    <property type="match status" value="1"/>
</dbReference>